<proteinExistence type="predicted"/>
<sequence>MRHGKDDRTIDIDFDVPQPKLITACDFRVQVSEIVSEMLESAKGCGHGRTDVAAQMSRLAGEDISKAMLDAWSSPARVDHNLPFYRAALLEEVCGGHRLSDLIVSVRGGRVAWGRDALLAELGRLETARDEAGRLARALRRQIGGGQ</sequence>
<evidence type="ECO:0000313" key="2">
    <source>
        <dbReference type="Proteomes" id="UP000307510"/>
    </source>
</evidence>
<evidence type="ECO:0000313" key="1">
    <source>
        <dbReference type="EMBL" id="TLP70781.1"/>
    </source>
</evidence>
<reference evidence="2" key="2">
    <citation type="submission" date="2019-06" db="EMBL/GenBank/DDBJ databases">
        <title>AzeR, a transcriptional regulator that responds to azelaic acid in Pseudomonas nitroreducens.</title>
        <authorList>
            <person name="Bez C."/>
            <person name="Javvadi S.G."/>
            <person name="Bertani I."/>
            <person name="Devescovi G."/>
            <person name="Studholme D.J."/>
            <person name="Geller A."/>
            <person name="Levy A."/>
            <person name="Venturi V."/>
        </authorList>
    </citation>
    <scope>NUCLEOTIDE SEQUENCE [LARGE SCALE GENOMIC DNA]</scope>
    <source>
        <strain evidence="2">DSM 9128</strain>
    </source>
</reference>
<name>A0A5R8ZWJ9_PSENT</name>
<comment type="caution">
    <text evidence="1">The sequence shown here is derived from an EMBL/GenBank/DDBJ whole genome shotgun (WGS) entry which is preliminary data.</text>
</comment>
<gene>
    <name evidence="1" type="ORF">FEA48_23385</name>
</gene>
<dbReference type="EMBL" id="VASG01000007">
    <property type="protein sequence ID" value="TLP70781.1"/>
    <property type="molecule type" value="Genomic_DNA"/>
</dbReference>
<dbReference type="RefSeq" id="WP_138215939.1">
    <property type="nucleotide sequence ID" value="NZ_VASG01000007.1"/>
</dbReference>
<protein>
    <submittedName>
        <fullName evidence="1">Uncharacterized protein</fullName>
    </submittedName>
</protein>
<organism evidence="1 2">
    <name type="scientific">Pseudomonas nitroreducens</name>
    <dbReference type="NCBI Taxonomy" id="46680"/>
    <lineage>
        <taxon>Bacteria</taxon>
        <taxon>Pseudomonadati</taxon>
        <taxon>Pseudomonadota</taxon>
        <taxon>Gammaproteobacteria</taxon>
        <taxon>Pseudomonadales</taxon>
        <taxon>Pseudomonadaceae</taxon>
        <taxon>Pseudomonas</taxon>
    </lineage>
</organism>
<accession>A0A5R8ZWJ9</accession>
<dbReference type="AlphaFoldDB" id="A0A5R8ZWJ9"/>
<dbReference type="Proteomes" id="UP000307510">
    <property type="component" value="Unassembled WGS sequence"/>
</dbReference>
<reference evidence="1 2" key="1">
    <citation type="submission" date="2019-05" db="EMBL/GenBank/DDBJ databases">
        <authorList>
            <person name="Moore K."/>
            <person name="O'Neill P."/>
            <person name="Farbos A."/>
            <person name="Studholme D.J."/>
        </authorList>
    </citation>
    <scope>NUCLEOTIDE SEQUENCE [LARGE SCALE GENOMIC DNA]</scope>
    <source>
        <strain evidence="1 2">DSM 9128</strain>
    </source>
</reference>